<dbReference type="Proteomes" id="UP000198661">
    <property type="component" value="Unassembled WGS sequence"/>
</dbReference>
<dbReference type="GO" id="GO:0006635">
    <property type="term" value="P:fatty acid beta-oxidation"/>
    <property type="evidence" value="ECO:0007669"/>
    <property type="project" value="TreeGrafter"/>
</dbReference>
<evidence type="ECO:0000313" key="3">
    <source>
        <dbReference type="EMBL" id="SFG47302.1"/>
    </source>
</evidence>
<dbReference type="STRING" id="201973.SAMN04488025_13723"/>
<dbReference type="OrthoDB" id="9775794at2"/>
<comment type="similarity">
    <text evidence="1">Belongs to the enoyl-CoA hydratase/isomerase family.</text>
</comment>
<dbReference type="InterPro" id="IPR014748">
    <property type="entry name" value="Enoyl-CoA_hydra_C"/>
</dbReference>
<dbReference type="Gene3D" id="1.10.12.10">
    <property type="entry name" value="Lyase 2-enoyl-coa Hydratase, Chain A, domain 2"/>
    <property type="match status" value="1"/>
</dbReference>
<proteinExistence type="inferred from homology"/>
<accession>A0A1I2S3B2</accession>
<name>A0A1I2S3B2_9BACL</name>
<evidence type="ECO:0000256" key="1">
    <source>
        <dbReference type="ARBA" id="ARBA00005254"/>
    </source>
</evidence>
<dbReference type="GO" id="GO:0016836">
    <property type="term" value="F:hydro-lyase activity"/>
    <property type="evidence" value="ECO:0007669"/>
    <property type="project" value="UniProtKB-ARBA"/>
</dbReference>
<dbReference type="RefSeq" id="WP_092041026.1">
    <property type="nucleotide sequence ID" value="NZ_FOOK01000037.1"/>
</dbReference>
<evidence type="ECO:0000256" key="2">
    <source>
        <dbReference type="ARBA" id="ARBA00023239"/>
    </source>
</evidence>
<dbReference type="EMBL" id="FOOK01000037">
    <property type="protein sequence ID" value="SFG47302.1"/>
    <property type="molecule type" value="Genomic_DNA"/>
</dbReference>
<dbReference type="SUPFAM" id="SSF52096">
    <property type="entry name" value="ClpP/crotonase"/>
    <property type="match status" value="1"/>
</dbReference>
<dbReference type="FunFam" id="1.10.12.10:FF:000001">
    <property type="entry name" value="Probable enoyl-CoA hydratase, mitochondrial"/>
    <property type="match status" value="1"/>
</dbReference>
<dbReference type="AlphaFoldDB" id="A0A1I2S3B2"/>
<dbReference type="Pfam" id="PF00378">
    <property type="entry name" value="ECH_1"/>
    <property type="match status" value="1"/>
</dbReference>
<dbReference type="PANTHER" id="PTHR11941">
    <property type="entry name" value="ENOYL-COA HYDRATASE-RELATED"/>
    <property type="match status" value="1"/>
</dbReference>
<dbReference type="CDD" id="cd06558">
    <property type="entry name" value="crotonase-like"/>
    <property type="match status" value="1"/>
</dbReference>
<sequence length="261" mass="28641">MEWKNIAWEQGDGWAQITIQRPKVLNALNRETLEELEQAVGRAEEDETVRALIITGAGDKAFVAGADIGELRQIPSSWEGERLAARGQALFSRIEELDKPVIMAVNGYALGGGCELAMSGDILIASDKARFGQPEVNLGVIPGYGGTQRLARLVGKTTAKYLCLTGEMITAEEALRLGLVQKVVPHDQLLEEARKLAERLAQKAPIAMKYIKKAINQGTETDLQSGLRLEAAFFGLSFDTEDRIEGMDAFLEKRAPRFRGK</sequence>
<reference evidence="3 4" key="1">
    <citation type="submission" date="2016-10" db="EMBL/GenBank/DDBJ databases">
        <authorList>
            <person name="de Groot N.N."/>
        </authorList>
    </citation>
    <scope>NUCLEOTIDE SEQUENCE [LARGE SCALE GENOMIC DNA]</scope>
    <source>
        <strain evidence="3 4">DSM 44945</strain>
    </source>
</reference>
<dbReference type="Gene3D" id="3.90.226.10">
    <property type="entry name" value="2-enoyl-CoA Hydratase, Chain A, domain 1"/>
    <property type="match status" value="1"/>
</dbReference>
<evidence type="ECO:0000313" key="4">
    <source>
        <dbReference type="Proteomes" id="UP000198661"/>
    </source>
</evidence>
<organism evidence="3 4">
    <name type="scientific">Planifilum fulgidum</name>
    <dbReference type="NCBI Taxonomy" id="201973"/>
    <lineage>
        <taxon>Bacteria</taxon>
        <taxon>Bacillati</taxon>
        <taxon>Bacillota</taxon>
        <taxon>Bacilli</taxon>
        <taxon>Bacillales</taxon>
        <taxon>Thermoactinomycetaceae</taxon>
        <taxon>Planifilum</taxon>
    </lineage>
</organism>
<dbReference type="InterPro" id="IPR029045">
    <property type="entry name" value="ClpP/crotonase-like_dom_sf"/>
</dbReference>
<keyword evidence="4" id="KW-1185">Reference proteome</keyword>
<protein>
    <submittedName>
        <fullName evidence="3">Enoyl-CoA hydratase</fullName>
    </submittedName>
</protein>
<gene>
    <name evidence="3" type="ORF">SAMN04488025_13723</name>
</gene>
<dbReference type="FunFam" id="3.90.226.10:FF:000009">
    <property type="entry name" value="Carnitinyl-CoA dehydratase"/>
    <property type="match status" value="1"/>
</dbReference>
<dbReference type="PANTHER" id="PTHR11941:SF54">
    <property type="entry name" value="ENOYL-COA HYDRATASE, MITOCHONDRIAL"/>
    <property type="match status" value="1"/>
</dbReference>
<dbReference type="InterPro" id="IPR001753">
    <property type="entry name" value="Enoyl-CoA_hydra/iso"/>
</dbReference>
<keyword evidence="2" id="KW-0456">Lyase</keyword>